<dbReference type="EMBL" id="CP031387">
    <property type="protein sequence ID" value="QPH01145.1"/>
    <property type="molecule type" value="Genomic_DNA"/>
</dbReference>
<keyword evidence="3" id="KW-1185">Reference proteome</keyword>
<dbReference type="AlphaFoldDB" id="A0A7S9PVI3"/>
<feature type="region of interest" description="Disordered" evidence="1">
    <location>
        <begin position="373"/>
        <end position="396"/>
    </location>
</feature>
<dbReference type="OrthoDB" id="3439512at2759"/>
<evidence type="ECO:0000256" key="1">
    <source>
        <dbReference type="SAM" id="MobiDB-lite"/>
    </source>
</evidence>
<feature type="compositionally biased region" description="Low complexity" evidence="1">
    <location>
        <begin position="373"/>
        <end position="384"/>
    </location>
</feature>
<reference evidence="2 3" key="1">
    <citation type="journal article" date="2018" name="PLoS Genet.">
        <title>Repeat elements organise 3D genome structure and mediate transcription in the filamentous fungus Epichloe festucae.</title>
        <authorList>
            <person name="Winter D.J."/>
            <person name="Ganley A.R.D."/>
            <person name="Young C.A."/>
            <person name="Liachko I."/>
            <person name="Schardl C.L."/>
            <person name="Dupont P.Y."/>
            <person name="Berry D."/>
            <person name="Ram A."/>
            <person name="Scott B."/>
            <person name="Cox M.P."/>
        </authorList>
    </citation>
    <scope>NUCLEOTIDE SEQUENCE [LARGE SCALE GENOMIC DNA]</scope>
    <source>
        <strain evidence="2 3">Fl1</strain>
    </source>
</reference>
<sequence>MVGSDYSEFHIGCNPPLRPAGVAFFMEELDRLGIVEILYEPQVPAFKVIALRAMQSEVTDRIGLLLTSIIETDTYPLDQPREESGSLIDIGTGTLTIPWSVYYGSQQYQNDFDKYKYPETIRELPFKTIWPVDSDYMESNFLELDFNELLRMAARLGCFSQNPTIESLAIMLGCKVTHNMRRTILYIGTSSSKETIDNALKFLDSLFCLTKQALANIQHVVYTTGYNECFSFRRLSQVGLHRCTFPQIPTDNQKLLGAVSIRTATQDSERWIPDKAKCKPRTMTLGKRSTTSARTIPSCPNPESQKNNDSSRSSPQETPQIEPKSEELHGLDELIIFDVDETSASINQSQPRSIKQNQLASLSLLDENPPANLGSSLLGSTLSEPKPKPLSKKLSHRSRPHAIKLLENYLQSLWSILPRCPGYVTVQVKFGRFYLTDPSDQCVDVGSGPCWEMTELLKGLQATVQAKLGFSTTLSTTSSDADHLTASPWILQGTDTIFQVHYELDEQRFIVDIDAETSTFSWYGLTSELGSTIIHCVHHAWDMKFAVSQSNNWNQSPIHMEIGKEITDSLQMSTTVDGKRLFELTASEEVQGAIAMIQLLHTKRYHCLRAPGGILSVTKFQKLMPSEEKHGYRRWAMPTGHNLKGPNPETWFEANISSTKLSDLLKDNANLSLGEYLSWDTSQQEDICDELFGPVLETIARLDEVGRNNDNGLSGDELSFTNSEGSGEPEVFW</sequence>
<accession>A0A7S9PVI3</accession>
<feature type="region of interest" description="Disordered" evidence="1">
    <location>
        <begin position="279"/>
        <end position="325"/>
    </location>
</feature>
<dbReference type="Proteomes" id="UP000594364">
    <property type="component" value="Chromosome 3"/>
</dbReference>
<proteinExistence type="predicted"/>
<feature type="compositionally biased region" description="Polar residues" evidence="1">
    <location>
        <begin position="301"/>
        <end position="319"/>
    </location>
</feature>
<organism evidence="2 3">
    <name type="scientific">Epichloe festucae (strain Fl1)</name>
    <dbReference type="NCBI Taxonomy" id="877507"/>
    <lineage>
        <taxon>Eukaryota</taxon>
        <taxon>Fungi</taxon>
        <taxon>Dikarya</taxon>
        <taxon>Ascomycota</taxon>
        <taxon>Pezizomycotina</taxon>
        <taxon>Sordariomycetes</taxon>
        <taxon>Hypocreomycetidae</taxon>
        <taxon>Hypocreales</taxon>
        <taxon>Clavicipitaceae</taxon>
        <taxon>Epichloe</taxon>
    </lineage>
</organism>
<gene>
    <name evidence="2" type="ORF">C2857_005344</name>
</gene>
<evidence type="ECO:0000313" key="2">
    <source>
        <dbReference type="EMBL" id="QPH01145.1"/>
    </source>
</evidence>
<name>A0A7S9PVI3_EPIFF</name>
<evidence type="ECO:0000313" key="3">
    <source>
        <dbReference type="Proteomes" id="UP000594364"/>
    </source>
</evidence>
<protein>
    <submittedName>
        <fullName evidence="2">Uncharacterized protein</fullName>
    </submittedName>
</protein>
<feature type="region of interest" description="Disordered" evidence="1">
    <location>
        <begin position="707"/>
        <end position="733"/>
    </location>
</feature>